<name>A0ABY4DQ57_9NEIS</name>
<keyword evidence="2" id="KW-1185">Reference proteome</keyword>
<dbReference type="RefSeq" id="WP_244783935.1">
    <property type="nucleotide sequence ID" value="NZ_CP091508.1"/>
</dbReference>
<protein>
    <submittedName>
        <fullName evidence="1">Uncharacterized protein</fullName>
    </submittedName>
</protein>
<sequence length="106" mass="12660">MMDYLKRMPFTIVFIDQKGRTYQDSSEALNRYIERHPMAVPRLHQPHFAAKILEMAAHSCGMRVVRRLPDSRVKRELYYVVRNTMFQSEEAMWAFINNPDNLNIVR</sequence>
<gene>
    <name evidence="1" type="ORF">LVJ83_07655</name>
</gene>
<organism evidence="1 2">
    <name type="scientific">Uruburuella testudinis</name>
    <dbReference type="NCBI Taxonomy" id="1282863"/>
    <lineage>
        <taxon>Bacteria</taxon>
        <taxon>Pseudomonadati</taxon>
        <taxon>Pseudomonadota</taxon>
        <taxon>Betaproteobacteria</taxon>
        <taxon>Neisseriales</taxon>
        <taxon>Neisseriaceae</taxon>
        <taxon>Uruburuella</taxon>
    </lineage>
</organism>
<evidence type="ECO:0000313" key="1">
    <source>
        <dbReference type="EMBL" id="UOO80864.1"/>
    </source>
</evidence>
<accession>A0ABY4DQ57</accession>
<dbReference type="EMBL" id="CP091508">
    <property type="protein sequence ID" value="UOO80864.1"/>
    <property type="molecule type" value="Genomic_DNA"/>
</dbReference>
<reference evidence="1 2" key="1">
    <citation type="journal article" date="2022" name="Res Sq">
        <title>Evolution of multicellular longitudinally dividing oral cavity symbionts (Neisseriaceae).</title>
        <authorList>
            <person name="Nyongesa S."/>
            <person name="Weber P."/>
            <person name="Bernet E."/>
            <person name="Pullido F."/>
            <person name="Nieckarz M."/>
            <person name="Delaby M."/>
            <person name="Nieves C."/>
            <person name="Viehboeck T."/>
            <person name="Krause N."/>
            <person name="Rivera-Millot A."/>
            <person name="Nakamura A."/>
            <person name="Vischer N."/>
            <person name="VanNieuwenhze M."/>
            <person name="Brun Y."/>
            <person name="Cava F."/>
            <person name="Bulgheresi S."/>
            <person name="Veyrier F."/>
        </authorList>
    </citation>
    <scope>NUCLEOTIDE SEQUENCE [LARGE SCALE GENOMIC DNA]</scope>
    <source>
        <strain evidence="1 2">CCUG 63373m</strain>
    </source>
</reference>
<dbReference type="Proteomes" id="UP000829817">
    <property type="component" value="Chromosome"/>
</dbReference>
<evidence type="ECO:0000313" key="2">
    <source>
        <dbReference type="Proteomes" id="UP000829817"/>
    </source>
</evidence>
<proteinExistence type="predicted"/>